<dbReference type="InterPro" id="IPR056884">
    <property type="entry name" value="NPHP3-like_N"/>
</dbReference>
<feature type="compositionally biased region" description="Polar residues" evidence="2">
    <location>
        <begin position="99"/>
        <end position="113"/>
    </location>
</feature>
<dbReference type="PANTHER" id="PTHR10039">
    <property type="entry name" value="AMELOGENIN"/>
    <property type="match status" value="1"/>
</dbReference>
<dbReference type="Pfam" id="PF24883">
    <property type="entry name" value="NPHP3_N"/>
    <property type="match status" value="1"/>
</dbReference>
<feature type="compositionally biased region" description="Basic and acidic residues" evidence="2">
    <location>
        <begin position="1"/>
        <end position="11"/>
    </location>
</feature>
<evidence type="ECO:0000259" key="3">
    <source>
        <dbReference type="Pfam" id="PF22939"/>
    </source>
</evidence>
<accession>A0A9W9CSN8</accession>
<evidence type="ECO:0008006" key="7">
    <source>
        <dbReference type="Google" id="ProtNLM"/>
    </source>
</evidence>
<keyword evidence="1" id="KW-0677">Repeat</keyword>
<dbReference type="Pfam" id="PF22939">
    <property type="entry name" value="WHD_GPIID"/>
    <property type="match status" value="1"/>
</dbReference>
<feature type="compositionally biased region" description="Polar residues" evidence="2">
    <location>
        <begin position="173"/>
        <end position="182"/>
    </location>
</feature>
<evidence type="ECO:0000313" key="6">
    <source>
        <dbReference type="Proteomes" id="UP001140453"/>
    </source>
</evidence>
<dbReference type="Gene3D" id="3.40.50.300">
    <property type="entry name" value="P-loop containing nucleotide triphosphate hydrolases"/>
    <property type="match status" value="1"/>
</dbReference>
<dbReference type="InterPro" id="IPR011990">
    <property type="entry name" value="TPR-like_helical_dom_sf"/>
</dbReference>
<dbReference type="InterPro" id="IPR054471">
    <property type="entry name" value="GPIID_WHD"/>
</dbReference>
<sequence>MARKGTKEASHHHFFSLRGKKKESKVKKGLGEALGAIGLRPEDDASSVSSNSSAHGTTSLKHLASRESLKSIDMSFINHFRRTKHDKSGSSSRSASAEPQPNNIPRIVTTTDAPSIVSRDILKKPQMSRATTQNREVSASSAASGSTIAADDSHQNQTHVLDRAKSAVMSRAISPSPSTSRDSVNRRSIALRGNHIVTDAVFTFRPKLEAELKGSKEANLAEGVSSEFLLIFISNERLKRMPARGSRWDKILKWAEDFAKKLALFEVTDETFIPSSKEAVELICASIQLLLLLGPQNGEALERAFGIFHEYSLTFEFYKKNIALLYSISEARRYLSLSLADMLGLSIDMTLVFRKASRGMSTTSVTVDFNVTFGGRMESIISHKDRISELMWTWQLENSAEISDIHVSIESIRQWLLPQDHMLQSLVAGRRATRTTRSEFTCEWLDRPLLDFARQKKDKVLTISAEAGAGKSYAFTWLLERLQRRVGHYEFQVIQASVDSQVPAEATQIALVKTLLLQLLEQNVGNVQLFRCLANVTELGTNTNSTEDAEDALWHVLEVALEGLENVIIVIDGLDSLEGDDAAKLDAYEHLYDIAQKNRHNVRVIVLTRPLSKPWPKPTRQIAMTPQRTMVDCKHMARAWLIRRGLGNKQEIEEVSEQIAQRSKGSLTWTDMSLQLLSKANNVKDVTATVKELPSTTGELLTRHLSSISLKGDARLIISWLLASKRPLSTVEIQTLLELDTAKGVHQPRSTDIVEDIKKACGSLVIIQDKTVRFRNETIRLHLLELSKRESKDSESALLAPSEANKDLTARLLCYVKTCVTRNVDSSLDTITSREADSSFKTHPLLEYATRNWLGHFKASSFFAGGQIQAPLVAGELKSVFPDSTLLARLEQKCWDKQTLASNANSSHLLALTVRQQALGENSRAVLQSSINVAKSYEKISAPSEASKYFYKAAKVAQNVLGRTNDLALSCATASLDISASVKDKVTGRNEAVTQREELLKYVVDTEKQRSGGNSALASKYTNELAELYTSINEADKAENVYREVYKTSIAQNGQFSTEATKAAEKLQTVLYKGAKHEEVVQYQQPIFEAAQRSLDIFDIRRVEATLRMADTYEKKKDFTHAEELYITLWRGLVEYCRSSVNTTASATTISEAHERKIQISLAYAKFLRRQGREAEAQNILHGVWLDYQQTTEFKSEGVVKQLNEVGEELKSMGILDTAIAVFKSVWGYFKGSGKQSSAAAVGTAVALMGAVQEKNEKKEAEAAKTQAAATARGGAVIDTSHDTDLDVEEESVDDEEADAILDEVIQAAVAAPAPNATSKSAAKTKEVAVVTIESQIQTCETLSSFYAGKQKWTECIDVCSQLLKQLWPELGSSVTYGFPKAYRSETIKFTRRLATAYANTNRTEEAEKLYVAIFQASLRSGLKIQDDFVTESSNQLIEFHKQSQQWGKVLAVYQQLLEGYKTSLGSRNPLTIKTLYIMGDICVQHRLKGADVYYLELVRTDKDKAGGAISKETLPAAIALTKIYYEQKRWTEIRPVYASLWATFTTRGKETNMSEELVQTIYKRYVFVLENHLKVPIEEIRKIAVQYRETCTKVYGAQADITMSASMALVAISRKSTNVQHQQEAVKICEEVVVESEKQKAAAGEGKAVDTKKSAFQLSLLASAKRHLASLYTIQTTQAAGSAEGGAAKDVVRDVESTKKAEALWKEQLEVNKAQHGVAHKATLASLASLVGVWARSDKVEVRKQAQEKLDTSVAEVLSESCVAGTSNVDSTKLHECGVSLAKTYLSCGFSVQAWALLKQLRFHVVARGKIAGSDAIEKTSTLKLTDNVDRRSMVFIASFEETLRASEAESAKMSAGKVVKVTFSDIMTDLLTEGILYDRYSLTIASKSLSVEQKLFDGARLYVFLKINKEQHQEQILAVEESLFKLFVEKFGGAIKTEALVTRAFLIAIIEELGKQSLHEDNLVFITCTAITARVHSLLLVGSYAQAVDIATAWYQFMVSQNGFKNAQTIAFAFKLSLYLAGLGVQSGNADTAMQNRMLELSKTILRETLTACKTMNIDLVQLQASELNSLVRLMGQQKNYEDLEWLLTQLWNSRIIQSNWSATTVIALGRRLVEVLFIRGKRDAAISLAESIAYNLRRTWGLLDAATVDMNNLLSALCVTDKRYAEALDVHEEILRALLDLNMSGNDENGAEDGASELMDFDEENAAALALQQLELVRRVYARNAGWPESEDLDMAQLTSDVVSEFAPMASDAYAPFGDGDSAKWSKTAPSPNDVMGTFVAPQVWEFSLSEESKPGQPALSKRPSHMLRSLQLSRQRSYGDLSEARKRLGNGIESKSVPGDNSRLAAPVH</sequence>
<name>A0A9W9CSN8_9PEZI</name>
<feature type="region of interest" description="Disordered" evidence="2">
    <location>
        <begin position="1"/>
        <end position="62"/>
    </location>
</feature>
<feature type="compositionally biased region" description="Low complexity" evidence="2">
    <location>
        <begin position="138"/>
        <end position="150"/>
    </location>
</feature>
<evidence type="ECO:0000259" key="4">
    <source>
        <dbReference type="Pfam" id="PF24883"/>
    </source>
</evidence>
<feature type="domain" description="Nephrocystin 3-like N-terminal" evidence="4">
    <location>
        <begin position="441"/>
        <end position="609"/>
    </location>
</feature>
<dbReference type="InterPro" id="IPR027417">
    <property type="entry name" value="P-loop_NTPase"/>
</dbReference>
<feature type="region of interest" description="Disordered" evidence="2">
    <location>
        <begin position="82"/>
        <end position="184"/>
    </location>
</feature>
<comment type="caution">
    <text evidence="5">The sequence shown here is derived from an EMBL/GenBank/DDBJ whole genome shotgun (WGS) entry which is preliminary data.</text>
</comment>
<gene>
    <name evidence="5" type="ORF">N0V93_009412</name>
</gene>
<feature type="domain" description="GPI inositol-deacylase winged helix" evidence="3">
    <location>
        <begin position="706"/>
        <end position="786"/>
    </location>
</feature>
<evidence type="ECO:0000256" key="2">
    <source>
        <dbReference type="SAM" id="MobiDB-lite"/>
    </source>
</evidence>
<dbReference type="SUPFAM" id="SSF52540">
    <property type="entry name" value="P-loop containing nucleoside triphosphate hydrolases"/>
    <property type="match status" value="1"/>
</dbReference>
<dbReference type="Proteomes" id="UP001140453">
    <property type="component" value="Unassembled WGS sequence"/>
</dbReference>
<feature type="compositionally biased region" description="Basic residues" evidence="2">
    <location>
        <begin position="12"/>
        <end position="28"/>
    </location>
</feature>
<dbReference type="OrthoDB" id="2546325at2759"/>
<evidence type="ECO:0000256" key="1">
    <source>
        <dbReference type="ARBA" id="ARBA00022737"/>
    </source>
</evidence>
<feature type="region of interest" description="Disordered" evidence="2">
    <location>
        <begin position="2293"/>
        <end position="2353"/>
    </location>
</feature>
<dbReference type="PANTHER" id="PTHR10039:SF11">
    <property type="entry name" value="NACHT DOMAIN PROTEIN (AFU_ORTHOLOGUE AFUA_1G01490)"/>
    <property type="match status" value="1"/>
</dbReference>
<dbReference type="Gene3D" id="1.25.40.10">
    <property type="entry name" value="Tetratricopeptide repeat domain"/>
    <property type="match status" value="2"/>
</dbReference>
<organism evidence="5 6">
    <name type="scientific">Gnomoniopsis smithogilvyi</name>
    <dbReference type="NCBI Taxonomy" id="1191159"/>
    <lineage>
        <taxon>Eukaryota</taxon>
        <taxon>Fungi</taxon>
        <taxon>Dikarya</taxon>
        <taxon>Ascomycota</taxon>
        <taxon>Pezizomycotina</taxon>
        <taxon>Sordariomycetes</taxon>
        <taxon>Sordariomycetidae</taxon>
        <taxon>Diaporthales</taxon>
        <taxon>Gnomoniaceae</taxon>
        <taxon>Gnomoniopsis</taxon>
    </lineage>
</organism>
<evidence type="ECO:0000313" key="5">
    <source>
        <dbReference type="EMBL" id="KAJ4386515.1"/>
    </source>
</evidence>
<keyword evidence="6" id="KW-1185">Reference proteome</keyword>
<protein>
    <recommendedName>
        <fullName evidence="7">AAA+ ATPase domain-containing protein</fullName>
    </recommendedName>
</protein>
<reference evidence="5" key="1">
    <citation type="submission" date="2022-10" db="EMBL/GenBank/DDBJ databases">
        <title>Tapping the CABI collections for fungal endophytes: first genome assemblies for Collariella, Neodidymelliopsis, Ascochyta clinopodiicola, Didymella pomorum, Didymosphaeria variabile, Neocosmospora piperis and Neocucurbitaria cava.</title>
        <authorList>
            <person name="Hill R."/>
        </authorList>
    </citation>
    <scope>NUCLEOTIDE SEQUENCE</scope>
    <source>
        <strain evidence="5">IMI 355082</strain>
    </source>
</reference>
<feature type="compositionally biased region" description="Polar residues" evidence="2">
    <location>
        <begin position="128"/>
        <end position="137"/>
    </location>
</feature>
<proteinExistence type="predicted"/>
<dbReference type="EMBL" id="JAPEVB010000006">
    <property type="protein sequence ID" value="KAJ4386515.1"/>
    <property type="molecule type" value="Genomic_DNA"/>
</dbReference>